<keyword evidence="4" id="KW-0804">Transcription</keyword>
<dbReference type="GO" id="GO:0043565">
    <property type="term" value="F:sequence-specific DNA binding"/>
    <property type="evidence" value="ECO:0007669"/>
    <property type="project" value="TreeGrafter"/>
</dbReference>
<dbReference type="PANTHER" id="PTHR30537">
    <property type="entry name" value="HTH-TYPE TRANSCRIPTIONAL REGULATOR"/>
    <property type="match status" value="1"/>
</dbReference>
<dbReference type="Gene3D" id="1.10.10.10">
    <property type="entry name" value="Winged helix-like DNA-binding domain superfamily/Winged helix DNA-binding domain"/>
    <property type="match status" value="1"/>
</dbReference>
<dbReference type="AlphaFoldDB" id="A0A5C8P4M9"/>
<dbReference type="InterPro" id="IPR058163">
    <property type="entry name" value="LysR-type_TF_proteobact-type"/>
</dbReference>
<evidence type="ECO:0000256" key="3">
    <source>
        <dbReference type="ARBA" id="ARBA00023125"/>
    </source>
</evidence>
<dbReference type="GO" id="GO:0003700">
    <property type="term" value="F:DNA-binding transcription factor activity"/>
    <property type="evidence" value="ECO:0007669"/>
    <property type="project" value="InterPro"/>
</dbReference>
<dbReference type="RefSeq" id="WP_147702761.1">
    <property type="nucleotide sequence ID" value="NZ_VDUY01000001.1"/>
</dbReference>
<proteinExistence type="inferred from homology"/>
<dbReference type="GO" id="GO:0006351">
    <property type="term" value="P:DNA-templated transcription"/>
    <property type="evidence" value="ECO:0007669"/>
    <property type="project" value="TreeGrafter"/>
</dbReference>
<dbReference type="InterPro" id="IPR036390">
    <property type="entry name" value="WH_DNA-bd_sf"/>
</dbReference>
<dbReference type="Proteomes" id="UP000321548">
    <property type="component" value="Unassembled WGS sequence"/>
</dbReference>
<dbReference type="SUPFAM" id="SSF53850">
    <property type="entry name" value="Periplasmic binding protein-like II"/>
    <property type="match status" value="1"/>
</dbReference>
<dbReference type="Gene3D" id="3.40.190.290">
    <property type="match status" value="1"/>
</dbReference>
<protein>
    <submittedName>
        <fullName evidence="6">LysR family transcriptional regulator</fullName>
    </submittedName>
</protein>
<keyword evidence="3" id="KW-0238">DNA-binding</keyword>
<keyword evidence="7" id="KW-1185">Reference proteome</keyword>
<evidence type="ECO:0000313" key="7">
    <source>
        <dbReference type="Proteomes" id="UP000321548"/>
    </source>
</evidence>
<dbReference type="PROSITE" id="PS50931">
    <property type="entry name" value="HTH_LYSR"/>
    <property type="match status" value="1"/>
</dbReference>
<organism evidence="6 7">
    <name type="scientific">Zeimonas arvi</name>
    <dbReference type="NCBI Taxonomy" id="2498847"/>
    <lineage>
        <taxon>Bacteria</taxon>
        <taxon>Pseudomonadati</taxon>
        <taxon>Pseudomonadota</taxon>
        <taxon>Betaproteobacteria</taxon>
        <taxon>Burkholderiales</taxon>
        <taxon>Burkholderiaceae</taxon>
        <taxon>Zeimonas</taxon>
    </lineage>
</organism>
<accession>A0A5C8P4M9</accession>
<sequence>MTTKKIAVENMNWDDLRIFMAVLRVGNISLAARQLKLDHSTVSRHISRLELCLGGALFKRRRTGLTPTELAESILPHVEAVEGGVVQLREKICGSADQPSGPVRIAMMEGIGSLYMARRLASIAVQHPDLRIELVTSAQQVNVSRREADVFISFFEPSGRGMSFHRVGSFALSLYGSQAYFREHGRPETVAELARHWFTGYLEDMIQVDAVRWLEEVIAEPRMRFRSNSMIAQMTAAAAGLGLVLLPRFSVENEPALQPVLEREIRVTRGLWLSVHQDLQYSSRVKAVLRYLEARLREDQPYLNGVGEQGRPGVRCTGTGETAGIVQASVQI</sequence>
<dbReference type="Pfam" id="PF03466">
    <property type="entry name" value="LysR_substrate"/>
    <property type="match status" value="1"/>
</dbReference>
<comment type="caution">
    <text evidence="6">The sequence shown here is derived from an EMBL/GenBank/DDBJ whole genome shotgun (WGS) entry which is preliminary data.</text>
</comment>
<evidence type="ECO:0000256" key="4">
    <source>
        <dbReference type="ARBA" id="ARBA00023163"/>
    </source>
</evidence>
<dbReference type="InterPro" id="IPR000847">
    <property type="entry name" value="LysR_HTH_N"/>
</dbReference>
<keyword evidence="2" id="KW-0805">Transcription regulation</keyword>
<feature type="domain" description="HTH lysR-type" evidence="5">
    <location>
        <begin position="11"/>
        <end position="68"/>
    </location>
</feature>
<evidence type="ECO:0000259" key="5">
    <source>
        <dbReference type="PROSITE" id="PS50931"/>
    </source>
</evidence>
<evidence type="ECO:0000256" key="2">
    <source>
        <dbReference type="ARBA" id="ARBA00023015"/>
    </source>
</evidence>
<dbReference type="OrthoDB" id="570111at2"/>
<dbReference type="EMBL" id="VDUY01000001">
    <property type="protein sequence ID" value="TXL68621.1"/>
    <property type="molecule type" value="Genomic_DNA"/>
</dbReference>
<dbReference type="SUPFAM" id="SSF46785">
    <property type="entry name" value="Winged helix' DNA-binding domain"/>
    <property type="match status" value="1"/>
</dbReference>
<evidence type="ECO:0000256" key="1">
    <source>
        <dbReference type="ARBA" id="ARBA00009437"/>
    </source>
</evidence>
<dbReference type="InterPro" id="IPR036388">
    <property type="entry name" value="WH-like_DNA-bd_sf"/>
</dbReference>
<dbReference type="Pfam" id="PF00126">
    <property type="entry name" value="HTH_1"/>
    <property type="match status" value="1"/>
</dbReference>
<gene>
    <name evidence="6" type="ORF">FHP08_02770</name>
</gene>
<comment type="similarity">
    <text evidence="1">Belongs to the LysR transcriptional regulatory family.</text>
</comment>
<reference evidence="6 7" key="1">
    <citation type="submission" date="2019-06" db="EMBL/GenBank/DDBJ databases">
        <title>Quisquiliibacterium sp. nov., isolated from a maize field.</title>
        <authorList>
            <person name="Lin S.-Y."/>
            <person name="Tsai C.-F."/>
            <person name="Young C.-C."/>
        </authorList>
    </citation>
    <scope>NUCLEOTIDE SEQUENCE [LARGE SCALE GENOMIC DNA]</scope>
    <source>
        <strain evidence="6 7">CC-CFT501</strain>
    </source>
</reference>
<dbReference type="InterPro" id="IPR005119">
    <property type="entry name" value="LysR_subst-bd"/>
</dbReference>
<dbReference type="PANTHER" id="PTHR30537:SF3">
    <property type="entry name" value="TRANSCRIPTIONAL REGULATORY PROTEIN"/>
    <property type="match status" value="1"/>
</dbReference>
<name>A0A5C8P4M9_9BURK</name>
<evidence type="ECO:0000313" key="6">
    <source>
        <dbReference type="EMBL" id="TXL68621.1"/>
    </source>
</evidence>